<evidence type="ECO:0000256" key="6">
    <source>
        <dbReference type="ARBA" id="ARBA00023136"/>
    </source>
</evidence>
<proteinExistence type="predicted"/>
<evidence type="ECO:0000313" key="8">
    <source>
        <dbReference type="EMBL" id="EPZ35444.1"/>
    </source>
</evidence>
<keyword evidence="4" id="KW-0653">Protein transport</keyword>
<dbReference type="InterPro" id="IPR019564">
    <property type="entry name" value="Sam37/metaxin_N"/>
</dbReference>
<sequence>MQKVVDSFLQVTTSGFLLPISISNALNFEKNATSYSLIIHPPAYGCPSLDIPCIQVSAYLKFLNCKIPIEYSNEPLISPTNELPCLLSNYGHAVGGLENVCKELEYIAGKEINFRLSDEQRAQCMAYESLISRLLEIIVVFTCSK</sequence>
<evidence type="ECO:0000259" key="7">
    <source>
        <dbReference type="Pfam" id="PF10568"/>
    </source>
</evidence>
<organism evidence="8 9">
    <name type="scientific">Rozella allomycis (strain CSF55)</name>
    <dbReference type="NCBI Taxonomy" id="988480"/>
    <lineage>
        <taxon>Eukaryota</taxon>
        <taxon>Fungi</taxon>
        <taxon>Fungi incertae sedis</taxon>
        <taxon>Cryptomycota</taxon>
        <taxon>Cryptomycota incertae sedis</taxon>
        <taxon>Rozella</taxon>
    </lineage>
</organism>
<dbReference type="Proteomes" id="UP000030755">
    <property type="component" value="Unassembled WGS sequence"/>
</dbReference>
<evidence type="ECO:0000313" key="9">
    <source>
        <dbReference type="Proteomes" id="UP000030755"/>
    </source>
</evidence>
<name>A0A075AZ76_ROZAC</name>
<keyword evidence="9" id="KW-1185">Reference proteome</keyword>
<protein>
    <recommendedName>
        <fullName evidence="7">Mitochondrial outer membrane transport complex Sam37/metaxin N-terminal domain-containing protein</fullName>
    </recommendedName>
</protein>
<dbReference type="PANTHER" id="PTHR12289">
    <property type="entry name" value="METAXIN RELATED"/>
    <property type="match status" value="1"/>
</dbReference>
<dbReference type="PANTHER" id="PTHR12289:SF41">
    <property type="entry name" value="FAILED AXON CONNECTIONS-RELATED"/>
    <property type="match status" value="1"/>
</dbReference>
<comment type="subcellular location">
    <subcellularLocation>
        <location evidence="1">Mitochondrion outer membrane</location>
    </subcellularLocation>
</comment>
<gene>
    <name evidence="8" type="ORF">O9G_006327</name>
</gene>
<evidence type="ECO:0000256" key="4">
    <source>
        <dbReference type="ARBA" id="ARBA00022927"/>
    </source>
</evidence>
<dbReference type="OrthoDB" id="5835136at2759"/>
<keyword evidence="5" id="KW-0496">Mitochondrion</keyword>
<feature type="domain" description="Mitochondrial outer membrane transport complex Sam37/metaxin N-terminal" evidence="7">
    <location>
        <begin position="53"/>
        <end position="142"/>
    </location>
</feature>
<evidence type="ECO:0000256" key="1">
    <source>
        <dbReference type="ARBA" id="ARBA00004294"/>
    </source>
</evidence>
<reference evidence="8 9" key="1">
    <citation type="journal article" date="2013" name="Curr. Biol.">
        <title>Shared signatures of parasitism and phylogenomics unite Cryptomycota and microsporidia.</title>
        <authorList>
            <person name="James T.Y."/>
            <person name="Pelin A."/>
            <person name="Bonen L."/>
            <person name="Ahrendt S."/>
            <person name="Sain D."/>
            <person name="Corradi N."/>
            <person name="Stajich J.E."/>
        </authorList>
    </citation>
    <scope>NUCLEOTIDE SEQUENCE [LARGE SCALE GENOMIC DNA]</scope>
    <source>
        <strain evidence="8 9">CSF55</strain>
    </source>
</reference>
<dbReference type="AlphaFoldDB" id="A0A075AZ76"/>
<evidence type="ECO:0000256" key="2">
    <source>
        <dbReference type="ARBA" id="ARBA00022448"/>
    </source>
</evidence>
<dbReference type="Pfam" id="PF10568">
    <property type="entry name" value="Tom37"/>
    <property type="match status" value="1"/>
</dbReference>
<accession>A0A075AZ76</accession>
<dbReference type="HOGENOM" id="CLU_1890826_0_0_1"/>
<keyword evidence="3" id="KW-1000">Mitochondrion outer membrane</keyword>
<dbReference type="InterPro" id="IPR050931">
    <property type="entry name" value="Mito_Protein_Transport_Metaxin"/>
</dbReference>
<dbReference type="GO" id="GO:0015031">
    <property type="term" value="P:protein transport"/>
    <property type="evidence" value="ECO:0007669"/>
    <property type="project" value="UniProtKB-KW"/>
</dbReference>
<dbReference type="GO" id="GO:0001401">
    <property type="term" value="C:SAM complex"/>
    <property type="evidence" value="ECO:0007669"/>
    <property type="project" value="InterPro"/>
</dbReference>
<evidence type="ECO:0000256" key="5">
    <source>
        <dbReference type="ARBA" id="ARBA00023128"/>
    </source>
</evidence>
<evidence type="ECO:0000256" key="3">
    <source>
        <dbReference type="ARBA" id="ARBA00022787"/>
    </source>
</evidence>
<dbReference type="STRING" id="988480.A0A075AZ76"/>
<keyword evidence="2" id="KW-0813">Transport</keyword>
<dbReference type="EMBL" id="KE560834">
    <property type="protein sequence ID" value="EPZ35444.1"/>
    <property type="molecule type" value="Genomic_DNA"/>
</dbReference>
<keyword evidence="6" id="KW-0472">Membrane</keyword>